<dbReference type="FunCoup" id="A0A7J8ESL8">
    <property type="interactions" value="44"/>
</dbReference>
<sequence length="552" mass="61343">MAFYKLLDEAGVLGRFQILQMVFLCLSCFMVCPHILIENFTAAVPGHRCWVHILDNDTVSANGTGILRQDALLRVSIPLDSDLRPEKCRRFLRPQWQLLHLNGTLSNTSEPDTEPCVDGWVYDRSSFSSTIVTKWDLVCESQSLKSVVKFSFMVGMLLGGIIYGHLSDRFGRRLVLKWCLLALTVAGTCTAFAPRLLVYCALRLLAGFSAMGILINSTLLIIEWTVPRYQAAGMIVTICAACVGQISLGGLAFVIQDWHILQLVYSVPFLVLFLSSRWLAESARWLIITNKPEEGLKELRKAAHINGKKNAGDTLTMEVLRSAMREELDAAQTRPPVSDLFRTPKMRKRICLLAFVRFANFIPFYGLSLHLQYLGSNVYLSQVLFGAVTLPGNYFALLTLNHLGRRISQMLFLLLVGSSILAITFVPRDMQTPRVVLSTLGVGFSSAAIMGSLAHGNELIPTIIRATASGIVGMVGSVGAALAPLLMILTVYSPHLPWIIYAISSFIPSFVVFLLPETRNQPLPDSIQDVEKERKDSREAEQEEPFVKVTQF</sequence>
<feature type="transmembrane region" description="Helical" evidence="6">
    <location>
        <begin position="410"/>
        <end position="428"/>
    </location>
</feature>
<evidence type="ECO:0000259" key="7">
    <source>
        <dbReference type="PROSITE" id="PS50850"/>
    </source>
</evidence>
<dbReference type="EMBL" id="JACASF010000013">
    <property type="protein sequence ID" value="KAF6438089.1"/>
    <property type="molecule type" value="Genomic_DNA"/>
</dbReference>
<dbReference type="Proteomes" id="UP000550707">
    <property type="component" value="Unassembled WGS sequence"/>
</dbReference>
<feature type="region of interest" description="Disordered" evidence="5">
    <location>
        <begin position="524"/>
        <end position="552"/>
    </location>
</feature>
<evidence type="ECO:0000256" key="3">
    <source>
        <dbReference type="ARBA" id="ARBA00022989"/>
    </source>
</evidence>
<organism evidence="8 9">
    <name type="scientific">Molossus molossus</name>
    <name type="common">Pallas' mastiff bat</name>
    <name type="synonym">Vespertilio molossus</name>
    <dbReference type="NCBI Taxonomy" id="27622"/>
    <lineage>
        <taxon>Eukaryota</taxon>
        <taxon>Metazoa</taxon>
        <taxon>Chordata</taxon>
        <taxon>Craniata</taxon>
        <taxon>Vertebrata</taxon>
        <taxon>Euteleostomi</taxon>
        <taxon>Mammalia</taxon>
        <taxon>Eutheria</taxon>
        <taxon>Laurasiatheria</taxon>
        <taxon>Chiroptera</taxon>
        <taxon>Yangochiroptera</taxon>
        <taxon>Molossidae</taxon>
        <taxon>Molossus</taxon>
    </lineage>
</organism>
<evidence type="ECO:0000256" key="2">
    <source>
        <dbReference type="ARBA" id="ARBA00022692"/>
    </source>
</evidence>
<feature type="transmembrane region" description="Helical" evidence="6">
    <location>
        <begin position="234"/>
        <end position="254"/>
    </location>
</feature>
<keyword evidence="2 6" id="KW-0812">Transmembrane</keyword>
<evidence type="ECO:0000256" key="5">
    <source>
        <dbReference type="SAM" id="MobiDB-lite"/>
    </source>
</evidence>
<evidence type="ECO:0000256" key="4">
    <source>
        <dbReference type="ARBA" id="ARBA00023136"/>
    </source>
</evidence>
<evidence type="ECO:0000256" key="1">
    <source>
        <dbReference type="ARBA" id="ARBA00004127"/>
    </source>
</evidence>
<feature type="transmembrane region" description="Helical" evidence="6">
    <location>
        <begin position="178"/>
        <end position="198"/>
    </location>
</feature>
<dbReference type="GO" id="GO:0016020">
    <property type="term" value="C:membrane"/>
    <property type="evidence" value="ECO:0007669"/>
    <property type="project" value="InterPro"/>
</dbReference>
<name>A0A7J8ESL8_MOLMO</name>
<feature type="domain" description="Major facilitator superfamily (MFS) profile" evidence="7">
    <location>
        <begin position="95"/>
        <end position="520"/>
    </location>
</feature>
<feature type="transmembrane region" description="Helical" evidence="6">
    <location>
        <begin position="434"/>
        <end position="454"/>
    </location>
</feature>
<feature type="transmembrane region" description="Helical" evidence="6">
    <location>
        <begin position="466"/>
        <end position="492"/>
    </location>
</feature>
<protein>
    <recommendedName>
        <fullName evidence="7">Major facilitator superfamily (MFS) profile domain-containing protein</fullName>
    </recommendedName>
</protein>
<feature type="transmembrane region" description="Helical" evidence="6">
    <location>
        <begin position="350"/>
        <end position="367"/>
    </location>
</feature>
<reference evidence="8 9" key="1">
    <citation type="journal article" date="2020" name="Nature">
        <title>Six reference-quality genomes reveal evolution of bat adaptations.</title>
        <authorList>
            <person name="Jebb D."/>
            <person name="Huang Z."/>
            <person name="Pippel M."/>
            <person name="Hughes G.M."/>
            <person name="Lavrichenko K."/>
            <person name="Devanna P."/>
            <person name="Winkler S."/>
            <person name="Jermiin L.S."/>
            <person name="Skirmuntt E.C."/>
            <person name="Katzourakis A."/>
            <person name="Burkitt-Gray L."/>
            <person name="Ray D.A."/>
            <person name="Sullivan K.A.M."/>
            <person name="Roscito J.G."/>
            <person name="Kirilenko B.M."/>
            <person name="Davalos L.M."/>
            <person name="Corthals A.P."/>
            <person name="Power M.L."/>
            <person name="Jones G."/>
            <person name="Ransome R.D."/>
            <person name="Dechmann D.K.N."/>
            <person name="Locatelli A.G."/>
            <person name="Puechmaille S.J."/>
            <person name="Fedrigo O."/>
            <person name="Jarvis E.D."/>
            <person name="Hiller M."/>
            <person name="Vernes S.C."/>
            <person name="Myers E.W."/>
            <person name="Teeling E.C."/>
        </authorList>
    </citation>
    <scope>NUCLEOTIDE SEQUENCE [LARGE SCALE GENOMIC DNA]</scope>
    <source>
        <strain evidence="8">MMolMol1</strain>
        <tissue evidence="8">Muscle</tissue>
    </source>
</reference>
<dbReference type="InterPro" id="IPR036259">
    <property type="entry name" value="MFS_trans_sf"/>
</dbReference>
<feature type="transmembrane region" description="Helical" evidence="6">
    <location>
        <begin position="498"/>
        <end position="515"/>
    </location>
</feature>
<dbReference type="PANTHER" id="PTHR24064">
    <property type="entry name" value="SOLUTE CARRIER FAMILY 22 MEMBER"/>
    <property type="match status" value="1"/>
</dbReference>
<evidence type="ECO:0000256" key="6">
    <source>
        <dbReference type="SAM" id="Phobius"/>
    </source>
</evidence>
<comment type="caution">
    <text evidence="8">The sequence shown here is derived from an EMBL/GenBank/DDBJ whole genome shotgun (WGS) entry which is preliminary data.</text>
</comment>
<dbReference type="PROSITE" id="PS50850">
    <property type="entry name" value="MFS"/>
    <property type="match status" value="1"/>
</dbReference>
<dbReference type="InterPro" id="IPR020846">
    <property type="entry name" value="MFS_dom"/>
</dbReference>
<dbReference type="GO" id="GO:0022857">
    <property type="term" value="F:transmembrane transporter activity"/>
    <property type="evidence" value="ECO:0007669"/>
    <property type="project" value="InterPro"/>
</dbReference>
<dbReference type="OrthoDB" id="2544694at2759"/>
<comment type="subcellular location">
    <subcellularLocation>
        <location evidence="1">Endomembrane system</location>
        <topology evidence="1">Multi-pass membrane protein</topology>
    </subcellularLocation>
</comment>
<dbReference type="CDD" id="cd17374">
    <property type="entry name" value="MFS_OAT"/>
    <property type="match status" value="1"/>
</dbReference>
<evidence type="ECO:0000313" key="8">
    <source>
        <dbReference type="EMBL" id="KAF6438089.1"/>
    </source>
</evidence>
<dbReference type="Pfam" id="PF00083">
    <property type="entry name" value="Sugar_tr"/>
    <property type="match status" value="1"/>
</dbReference>
<feature type="transmembrane region" description="Helical" evidence="6">
    <location>
        <begin position="147"/>
        <end position="166"/>
    </location>
</feature>
<feature type="transmembrane region" description="Helical" evidence="6">
    <location>
        <begin position="260"/>
        <end position="280"/>
    </location>
</feature>
<dbReference type="Gene3D" id="1.20.1250.20">
    <property type="entry name" value="MFS general substrate transporter like domains"/>
    <property type="match status" value="1"/>
</dbReference>
<dbReference type="AlphaFoldDB" id="A0A7J8ESL8"/>
<dbReference type="FunFam" id="1.20.1250.20:FF:000023">
    <property type="entry name" value="Solute carrier family 22 member 6"/>
    <property type="match status" value="1"/>
</dbReference>
<dbReference type="InterPro" id="IPR005828">
    <property type="entry name" value="MFS_sugar_transport-like"/>
</dbReference>
<keyword evidence="3 6" id="KW-1133">Transmembrane helix</keyword>
<feature type="transmembrane region" description="Helical" evidence="6">
    <location>
        <begin position="379"/>
        <end position="398"/>
    </location>
</feature>
<accession>A0A7J8ESL8</accession>
<dbReference type="GO" id="GO:0012505">
    <property type="term" value="C:endomembrane system"/>
    <property type="evidence" value="ECO:0007669"/>
    <property type="project" value="UniProtKB-SubCell"/>
</dbReference>
<feature type="compositionally biased region" description="Basic and acidic residues" evidence="5">
    <location>
        <begin position="529"/>
        <end position="540"/>
    </location>
</feature>
<keyword evidence="4 6" id="KW-0472">Membrane</keyword>
<keyword evidence="9" id="KW-1185">Reference proteome</keyword>
<dbReference type="InParanoid" id="A0A7J8ESL8"/>
<evidence type="ECO:0000313" key="9">
    <source>
        <dbReference type="Proteomes" id="UP000550707"/>
    </source>
</evidence>
<feature type="transmembrane region" description="Helical" evidence="6">
    <location>
        <begin position="204"/>
        <end position="222"/>
    </location>
</feature>
<gene>
    <name evidence="8" type="ORF">HJG59_008765</name>
</gene>
<proteinExistence type="predicted"/>
<dbReference type="SUPFAM" id="SSF103473">
    <property type="entry name" value="MFS general substrate transporter"/>
    <property type="match status" value="1"/>
</dbReference>